<proteinExistence type="inferred from homology"/>
<evidence type="ECO:0000256" key="2">
    <source>
        <dbReference type="ARBA" id="ARBA00009836"/>
    </source>
</evidence>
<evidence type="ECO:0000256" key="4">
    <source>
        <dbReference type="ARBA" id="ARBA00022679"/>
    </source>
</evidence>
<dbReference type="GO" id="GO:0000215">
    <property type="term" value="F:tRNA 2'-phosphotransferase activity"/>
    <property type="evidence" value="ECO:0007669"/>
    <property type="project" value="UniProtKB-EC"/>
</dbReference>
<dbReference type="EMBL" id="NEVH01009765">
    <property type="protein sequence ID" value="PNF32937.1"/>
    <property type="molecule type" value="Genomic_DNA"/>
</dbReference>
<accession>A0A2J7QWH5</accession>
<dbReference type="Gene3D" id="3.20.170.30">
    <property type="match status" value="1"/>
</dbReference>
<gene>
    <name evidence="7" type="primary">trpt1</name>
    <name evidence="7" type="ORF">B7P43_G01863</name>
</gene>
<dbReference type="FunCoup" id="A0A2J7QWH5">
    <property type="interactions" value="216"/>
</dbReference>
<dbReference type="GO" id="GO:0006388">
    <property type="term" value="P:tRNA splicing, via endonucleolytic cleavage and ligation"/>
    <property type="evidence" value="ECO:0007669"/>
    <property type="project" value="TreeGrafter"/>
</dbReference>
<protein>
    <recommendedName>
        <fullName evidence="3">2'-phosphotransferase</fullName>
        <ecNumber evidence="3">2.7.1.160</ecNumber>
    </recommendedName>
</protein>
<dbReference type="Pfam" id="PF01885">
    <property type="entry name" value="PTS_2-RNA"/>
    <property type="match status" value="1"/>
</dbReference>
<keyword evidence="5" id="KW-0520">NAD</keyword>
<keyword evidence="8" id="KW-1185">Reference proteome</keyword>
<dbReference type="InterPro" id="IPR002745">
    <property type="entry name" value="Ptrans_KptA/Tpt1"/>
</dbReference>
<evidence type="ECO:0000313" key="7">
    <source>
        <dbReference type="EMBL" id="PNF32937.1"/>
    </source>
</evidence>
<dbReference type="Proteomes" id="UP000235965">
    <property type="component" value="Unassembled WGS sequence"/>
</dbReference>
<dbReference type="InParanoid" id="A0A2J7QWH5"/>
<comment type="catalytic activity">
    <reaction evidence="6">
        <text>2'-phospho-[ligated tRNA] + NAD(+) = mature tRNA + ADP-alpha-D-ribose 1'',2''-cyclic phosphate + nicotinamide</text>
        <dbReference type="Rhea" id="RHEA:23324"/>
        <dbReference type="Rhea" id="RHEA-COMP:11106"/>
        <dbReference type="Rhea" id="RHEA-COMP:11107"/>
        <dbReference type="ChEBI" id="CHEBI:17154"/>
        <dbReference type="ChEBI" id="CHEBI:57540"/>
        <dbReference type="ChEBI" id="CHEBI:76596"/>
        <dbReference type="ChEBI" id="CHEBI:82883"/>
        <dbReference type="ChEBI" id="CHEBI:85027"/>
        <dbReference type="EC" id="2.7.1.160"/>
    </reaction>
</comment>
<dbReference type="InterPro" id="IPR042080">
    <property type="entry name" value="RNA_2'-PTrans_N"/>
</dbReference>
<dbReference type="Gene3D" id="1.10.10.970">
    <property type="entry name" value="RNA 2'-phosphotransferase, Tpt1/KptA family, N-terminal domain"/>
    <property type="match status" value="1"/>
</dbReference>
<dbReference type="EC" id="2.7.1.160" evidence="3"/>
<comment type="similarity">
    <text evidence="2">Belongs to the KptA/TPT1 family.</text>
</comment>
<evidence type="ECO:0000256" key="1">
    <source>
        <dbReference type="ARBA" id="ARBA00003343"/>
    </source>
</evidence>
<dbReference type="AlphaFoldDB" id="A0A2J7QWH5"/>
<evidence type="ECO:0000256" key="5">
    <source>
        <dbReference type="ARBA" id="ARBA00023027"/>
    </source>
</evidence>
<dbReference type="PANTHER" id="PTHR12684">
    <property type="entry name" value="PUTATIVE PHOSPHOTRANSFERASE"/>
    <property type="match status" value="1"/>
</dbReference>
<name>A0A2J7QWH5_9NEOP</name>
<keyword evidence="4 7" id="KW-0808">Transferase</keyword>
<evidence type="ECO:0000256" key="3">
    <source>
        <dbReference type="ARBA" id="ARBA00012007"/>
    </source>
</evidence>
<organism evidence="7 8">
    <name type="scientific">Cryptotermes secundus</name>
    <dbReference type="NCBI Taxonomy" id="105785"/>
    <lineage>
        <taxon>Eukaryota</taxon>
        <taxon>Metazoa</taxon>
        <taxon>Ecdysozoa</taxon>
        <taxon>Arthropoda</taxon>
        <taxon>Hexapoda</taxon>
        <taxon>Insecta</taxon>
        <taxon>Pterygota</taxon>
        <taxon>Neoptera</taxon>
        <taxon>Polyneoptera</taxon>
        <taxon>Dictyoptera</taxon>
        <taxon>Blattodea</taxon>
        <taxon>Blattoidea</taxon>
        <taxon>Termitoidae</taxon>
        <taxon>Kalotermitidae</taxon>
        <taxon>Cryptotermitinae</taxon>
        <taxon>Cryptotermes</taxon>
    </lineage>
</organism>
<evidence type="ECO:0000256" key="6">
    <source>
        <dbReference type="ARBA" id="ARBA00047949"/>
    </source>
</evidence>
<dbReference type="STRING" id="105785.A0A2J7QWH5"/>
<dbReference type="InterPro" id="IPR042081">
    <property type="entry name" value="RNA_2'-PTrans_C"/>
</dbReference>
<evidence type="ECO:0000313" key="8">
    <source>
        <dbReference type="Proteomes" id="UP000235965"/>
    </source>
</evidence>
<reference evidence="7 8" key="1">
    <citation type="submission" date="2017-12" db="EMBL/GenBank/DDBJ databases">
        <title>Hemimetabolous genomes reveal molecular basis of termite eusociality.</title>
        <authorList>
            <person name="Harrison M.C."/>
            <person name="Jongepier E."/>
            <person name="Robertson H.M."/>
            <person name="Arning N."/>
            <person name="Bitard-Feildel T."/>
            <person name="Chao H."/>
            <person name="Childers C.P."/>
            <person name="Dinh H."/>
            <person name="Doddapaneni H."/>
            <person name="Dugan S."/>
            <person name="Gowin J."/>
            <person name="Greiner C."/>
            <person name="Han Y."/>
            <person name="Hu H."/>
            <person name="Hughes D.S.T."/>
            <person name="Huylmans A.-K."/>
            <person name="Kemena C."/>
            <person name="Kremer L.P.M."/>
            <person name="Lee S.L."/>
            <person name="Lopez-Ezquerra A."/>
            <person name="Mallet L."/>
            <person name="Monroy-Kuhn J.M."/>
            <person name="Moser A."/>
            <person name="Murali S.C."/>
            <person name="Muzny D.M."/>
            <person name="Otani S."/>
            <person name="Piulachs M.-D."/>
            <person name="Poelchau M."/>
            <person name="Qu J."/>
            <person name="Schaub F."/>
            <person name="Wada-Katsumata A."/>
            <person name="Worley K.C."/>
            <person name="Xie Q."/>
            <person name="Ylla G."/>
            <person name="Poulsen M."/>
            <person name="Gibbs R.A."/>
            <person name="Schal C."/>
            <person name="Richards S."/>
            <person name="Belles X."/>
            <person name="Korb J."/>
            <person name="Bornberg-Bauer E."/>
        </authorList>
    </citation>
    <scope>NUCLEOTIDE SEQUENCE [LARGE SCALE GENOMIC DNA]</scope>
    <source>
        <tissue evidence="7">Whole body</tissue>
    </source>
</reference>
<feature type="non-terminal residue" evidence="7">
    <location>
        <position position="166"/>
    </location>
</feature>
<dbReference type="SUPFAM" id="SSF56399">
    <property type="entry name" value="ADP-ribosylation"/>
    <property type="match status" value="1"/>
</dbReference>
<dbReference type="PANTHER" id="PTHR12684:SF2">
    <property type="entry name" value="TRNA 2'-PHOSPHOTRANSFERASE 1"/>
    <property type="match status" value="1"/>
</dbReference>
<comment type="function">
    <text evidence="1">Catalyzes the last step of tRNA splicing, the transfer of the splice junction 2'-phosphate from ligated tRNA to NAD to produce ADP-ribose 1''-2'' cyclic phosphate.</text>
</comment>
<comment type="caution">
    <text evidence="7">The sequence shown here is derived from an EMBL/GenBank/DDBJ whole genome shotgun (WGS) entry which is preliminary data.</text>
</comment>
<feature type="non-terminal residue" evidence="7">
    <location>
        <position position="1"/>
    </location>
</feature>
<sequence length="166" mass="18699">RHNSDKSLSKWLSWLLRHGAIKEGLSIDTGGFVDVRDIEQHKGFRGKFTVSDIQRVVAENDKQRFSLRTHPISGKLQIKANQGHSINIVQDTDLIPIFCASEIPTVIHGTYFKNWTKIKTEGLSRMNRLHIHFSPGEAGGSQVISGMRSSCQLYIYIDAERALIGK</sequence>